<dbReference type="FunFam" id="2.40.50.140:FF:000155">
    <property type="entry name" value="rRNA biogenesis protein RRP5"/>
    <property type="match status" value="1"/>
</dbReference>
<evidence type="ECO:0000256" key="4">
    <source>
        <dbReference type="ARBA" id="ARBA00023242"/>
    </source>
</evidence>
<dbReference type="FunFam" id="2.40.50.140:FF:000159">
    <property type="entry name" value="rRNA biogenesis protein rrp5"/>
    <property type="match status" value="1"/>
</dbReference>
<feature type="domain" description="S1 motif" evidence="6">
    <location>
        <begin position="1309"/>
        <end position="1380"/>
    </location>
</feature>
<organism evidence="7 8">
    <name type="scientific">Plectosphaerella plurivora</name>
    <dbReference type="NCBI Taxonomy" id="936078"/>
    <lineage>
        <taxon>Eukaryota</taxon>
        <taxon>Fungi</taxon>
        <taxon>Dikarya</taxon>
        <taxon>Ascomycota</taxon>
        <taxon>Pezizomycotina</taxon>
        <taxon>Sordariomycetes</taxon>
        <taxon>Hypocreomycetidae</taxon>
        <taxon>Glomerellales</taxon>
        <taxon>Plectosphaerellaceae</taxon>
        <taxon>Plectosphaerella</taxon>
    </lineage>
</organism>
<keyword evidence="8" id="KW-1185">Reference proteome</keyword>
<evidence type="ECO:0000256" key="2">
    <source>
        <dbReference type="ARBA" id="ARBA00022552"/>
    </source>
</evidence>
<proteinExistence type="predicted"/>
<dbReference type="SMART" id="SM00316">
    <property type="entry name" value="S1"/>
    <property type="match status" value="13"/>
</dbReference>
<comment type="subcellular location">
    <subcellularLocation>
        <location evidence="1">Nucleus</location>
        <location evidence="1">Nucleolus</location>
    </subcellularLocation>
</comment>
<dbReference type="PANTHER" id="PTHR23270:SF10">
    <property type="entry name" value="PROTEIN RRP5 HOMOLOG"/>
    <property type="match status" value="1"/>
</dbReference>
<dbReference type="GO" id="GO:0003723">
    <property type="term" value="F:RNA binding"/>
    <property type="evidence" value="ECO:0007669"/>
    <property type="project" value="TreeGrafter"/>
</dbReference>
<sequence>MGAVKRKEAPGGDNPSKKAKASKDSRPTKREQPTKFKSEDRGDKKKKSEDDGDKKSKVGADAAPAPAIAQPSVVSVLKDEEAMFPRGGGSVLTPLEQKQIQIEAKADALKEEGDLFDTEEKTKSKKDRKKKSKFDSVAGSSKDEDAVKIDSLNFKRLITGSVVLGQITEVGYSSLTVSLPNNLSGTVSMAAISSTITTKLEKMAEASNDGSDEESNEDDDFELKSMFAIGQYVRAYVLSTKDEEGAGKAKRKIELSLRPNEANSGMSKGDVVPNATVMAAVVTVQDHGFEMELGIGKNKLKGFLPKKEVGSDLEESRLQPGAVALCLVKSVSGSIVQLTADPAKLSKIDSVPGEATTVQSFQPGTAADILITSVTSRGVVGALLGHLPVTADLIHSGAGPDGVDLESKYKVGSRVKARIICTFPAARTPKLGMSLLPHITRLSTKTSGRGATTKEPLTVLPIGAFVEKCTVRHVEPDIGLYVDIGVQGLSGFVHISRVKDGKVDALYESSGPFKPETVHRGRVVGYSQFDGVFLLSLEQSVLDQRFLRLEDVPAGEVVNGIIEKVIVGASGVSGVLVKIAEGLVGLVHESHLADVRLQHPERKFREGMSVKARVLSVRPKKRQMRLTLKKTLVNSDIPIVQDYEDVAVGSQALCTISDISAHGARVEFYKGVRGFLPVAQMSEAYIQDPKDHFKIGQVLNVHIIDAEPETRKIIVSCKDPSAFGADKQNALKALSVGSLVSGKVSQKTDSQVSLELDGSGLKATLAVGHLTDNSEKKNESALKRIHAGQTLSNLVILDKNDRRRAIILSQKPSLVEAAKEGKLLRGYGDAKVGDIVAGYVSNIHNAAVLIQFGGNLTGVMFKAKLPKEDQEKPNFGLRKHQSIKVAVSMVKEDLKRLVVVPAAMAGEAKESKPAGDKPERPSVHGPVKDITFGQTAEAHVVGIHDTQLNVETTDKVQGRVDVSQIFDSWDKIKDPAQPLAQFKKGDSLTVRAMGLHDAKDHRFLAFSHRSFNSVVEFTAKPSDLTADELKPLSLGDIKAGATYPAFINNVSRSYLWVNLSPVVRGRINAIDASDDITKIGNLEDHFEVGAAIQVRVVAVDAATNRLDLTARSSTASAITWDTLKPNQVLPGSVSKVNERQVVVKLTPTISGAISLVDMSDDFSNVNTLKYNKGEAIQVSVVEVDKSNKRIRLSTRASRVLNSDSAVTDKEISEFDQITSGSIVRGFVKHVGDKGVFVTLGGKVTALVKISNLSDRYLKDWKEHFQVDQLVKGRVVSVDAGASRVELNLKGSVVDDNYKPASNYGDFQAGQIVTGKIRKVEEFGAFVVIDDSNNVSGLCHRSEMADKPVKDARKLYQEGDKVKAKVLTVDAGKKRISFGLKPAYFDDEDTDMEDDEGAELVSSDDEEEVDSDEGEDLAVGGAPISFFGTDNQAEDDEEGDDDDEDDESVDEDGDVDMSGLDAAEGGKYDWTGDAFDDKKIKTRAKKEKTKEEKPKNGIQIDKTADLDTNGPQTTSDYERLLLGQPDSSALWIAYMAHQMQVSELSKARDIAERALKTINIREETEKLNVWTAYLNLEAAYGTNATCDEVFQRACQYNDPLEVHERLATIFIQANKHRRADELFQTMMSKFGSKSPEFWANYAHFLHVTRNLPDRARALLPRASQALGEKQTAALMAKFGALEFHSPNGDAERGRTTYETILATWPKRFDFWNQLADLEISATNPDTAAIRDVFERGAKVKGLKPQRAMKWFKRWAAWEEKLDPKGKDRVMAKAQEWVAAAQAKKGAAAAEADEDEE</sequence>
<dbReference type="PROSITE" id="PS50126">
    <property type="entry name" value="S1"/>
    <property type="match status" value="11"/>
</dbReference>
<evidence type="ECO:0000256" key="3">
    <source>
        <dbReference type="ARBA" id="ARBA00022737"/>
    </source>
</evidence>
<evidence type="ECO:0000259" key="6">
    <source>
        <dbReference type="PROSITE" id="PS50126"/>
    </source>
</evidence>
<dbReference type="GO" id="GO:0006364">
    <property type="term" value="P:rRNA processing"/>
    <property type="evidence" value="ECO:0007669"/>
    <property type="project" value="UniProtKB-KW"/>
</dbReference>
<dbReference type="OrthoDB" id="412781at2759"/>
<dbReference type="SMART" id="SM00386">
    <property type="entry name" value="HAT"/>
    <property type="match status" value="4"/>
</dbReference>
<feature type="domain" description="S1 motif" evidence="6">
    <location>
        <begin position="1035"/>
        <end position="1111"/>
    </location>
</feature>
<feature type="compositionally biased region" description="Basic and acidic residues" evidence="5">
    <location>
        <begin position="21"/>
        <end position="58"/>
    </location>
</feature>
<keyword evidence="3" id="KW-0677">Repeat</keyword>
<dbReference type="Pfam" id="PF00575">
    <property type="entry name" value="S1"/>
    <property type="match status" value="4"/>
</dbReference>
<feature type="compositionally biased region" description="Acidic residues" evidence="5">
    <location>
        <begin position="1431"/>
        <end position="1454"/>
    </location>
</feature>
<feature type="compositionally biased region" description="Basic residues" evidence="5">
    <location>
        <begin position="123"/>
        <end position="132"/>
    </location>
</feature>
<evidence type="ECO:0000313" key="8">
    <source>
        <dbReference type="Proteomes" id="UP000770015"/>
    </source>
</evidence>
<dbReference type="InterPro" id="IPR012340">
    <property type="entry name" value="NA-bd_OB-fold"/>
</dbReference>
<dbReference type="Pfam" id="PF23459">
    <property type="entry name" value="S1_RRP5"/>
    <property type="match status" value="2"/>
</dbReference>
<feature type="domain" description="S1 motif" evidence="6">
    <location>
        <begin position="1220"/>
        <end position="1289"/>
    </location>
</feature>
<feature type="domain" description="S1 motif" evidence="6">
    <location>
        <begin position="933"/>
        <end position="1009"/>
    </location>
</feature>
<dbReference type="PANTHER" id="PTHR23270">
    <property type="entry name" value="PROGRAMMED CELL DEATH PROTEIN 11 PRE-RRNA PROCESSING PROTEIN RRP5"/>
    <property type="match status" value="1"/>
</dbReference>
<dbReference type="InterPro" id="IPR003107">
    <property type="entry name" value="HAT"/>
</dbReference>
<feature type="compositionally biased region" description="Acidic residues" evidence="5">
    <location>
        <begin position="1384"/>
        <end position="1415"/>
    </location>
</feature>
<feature type="compositionally biased region" description="Basic and acidic residues" evidence="5">
    <location>
        <begin position="1"/>
        <end position="10"/>
    </location>
</feature>
<accession>A0A9P8V3G3</accession>
<comment type="caution">
    <text evidence="7">The sequence shown here is derived from an EMBL/GenBank/DDBJ whole genome shotgun (WGS) entry which is preliminary data.</text>
</comment>
<dbReference type="SUPFAM" id="SSF48452">
    <property type="entry name" value="TPR-like"/>
    <property type="match status" value="1"/>
</dbReference>
<name>A0A9P8V3G3_9PEZI</name>
<dbReference type="InterPro" id="IPR048058">
    <property type="entry name" value="Rrp5_S1_rpt_hs11_sc8"/>
</dbReference>
<feature type="domain" description="S1 motif" evidence="6">
    <location>
        <begin position="555"/>
        <end position="629"/>
    </location>
</feature>
<dbReference type="Gene3D" id="1.25.40.10">
    <property type="entry name" value="Tetratricopeptide repeat domain"/>
    <property type="match status" value="1"/>
</dbReference>
<feature type="domain" description="S1 motif" evidence="6">
    <location>
        <begin position="1126"/>
        <end position="1195"/>
    </location>
</feature>
<reference evidence="7" key="1">
    <citation type="journal article" date="2021" name="Nat. Commun.">
        <title>Genetic determinants of endophytism in the Arabidopsis root mycobiome.</title>
        <authorList>
            <person name="Mesny F."/>
            <person name="Miyauchi S."/>
            <person name="Thiergart T."/>
            <person name="Pickel B."/>
            <person name="Atanasova L."/>
            <person name="Karlsson M."/>
            <person name="Huettel B."/>
            <person name="Barry K.W."/>
            <person name="Haridas S."/>
            <person name="Chen C."/>
            <person name="Bauer D."/>
            <person name="Andreopoulos W."/>
            <person name="Pangilinan J."/>
            <person name="LaButti K."/>
            <person name="Riley R."/>
            <person name="Lipzen A."/>
            <person name="Clum A."/>
            <person name="Drula E."/>
            <person name="Henrissat B."/>
            <person name="Kohler A."/>
            <person name="Grigoriev I.V."/>
            <person name="Martin F.M."/>
            <person name="Hacquard S."/>
        </authorList>
    </citation>
    <scope>NUCLEOTIDE SEQUENCE</scope>
    <source>
        <strain evidence="7">MPI-SDFR-AT-0117</strain>
    </source>
</reference>
<dbReference type="Gene3D" id="2.40.50.140">
    <property type="entry name" value="Nucleic acid-binding proteins"/>
    <property type="match status" value="10"/>
</dbReference>
<keyword evidence="2" id="KW-0698">rRNA processing</keyword>
<protein>
    <submittedName>
        <fullName evidence="7">rRNA biogenesis protein RRP5</fullName>
    </submittedName>
</protein>
<feature type="domain" description="S1 motif" evidence="6">
    <location>
        <begin position="644"/>
        <end position="718"/>
    </location>
</feature>
<dbReference type="GO" id="GO:0032040">
    <property type="term" value="C:small-subunit processome"/>
    <property type="evidence" value="ECO:0007669"/>
    <property type="project" value="TreeGrafter"/>
</dbReference>
<dbReference type="InterPro" id="IPR011990">
    <property type="entry name" value="TPR-like_helical_dom_sf"/>
</dbReference>
<dbReference type="Proteomes" id="UP000770015">
    <property type="component" value="Unassembled WGS sequence"/>
</dbReference>
<dbReference type="InterPro" id="IPR057302">
    <property type="entry name" value="Rrp5_S1"/>
</dbReference>
<dbReference type="Pfam" id="PF24685">
    <property type="entry name" value="OB_RRP5_4th"/>
    <property type="match status" value="1"/>
</dbReference>
<dbReference type="FunFam" id="2.40.50.140:FF:000279">
    <property type="entry name" value="rRNA biogenesis protein rrp5"/>
    <property type="match status" value="1"/>
</dbReference>
<feature type="domain" description="S1 motif" evidence="6">
    <location>
        <begin position="737"/>
        <end position="811"/>
    </location>
</feature>
<dbReference type="InterPro" id="IPR003029">
    <property type="entry name" value="S1_domain"/>
</dbReference>
<dbReference type="InterPro" id="IPR048059">
    <property type="entry name" value="Rrp5_S1_rpt_hs1_sc1"/>
</dbReference>
<evidence type="ECO:0000313" key="7">
    <source>
        <dbReference type="EMBL" id="KAH6670235.1"/>
    </source>
</evidence>
<dbReference type="FunFam" id="2.40.50.140:FF:000103">
    <property type="entry name" value="protein RRP5 homolog"/>
    <property type="match status" value="3"/>
</dbReference>
<dbReference type="InterPro" id="IPR057301">
    <property type="entry name" value="Rrp5_OB_4th"/>
</dbReference>
<dbReference type="EMBL" id="JAGSXJ010000030">
    <property type="protein sequence ID" value="KAH6670235.1"/>
    <property type="molecule type" value="Genomic_DNA"/>
</dbReference>
<feature type="domain" description="S1 motif" evidence="6">
    <location>
        <begin position="160"/>
        <end position="258"/>
    </location>
</feature>
<dbReference type="InterPro" id="IPR045209">
    <property type="entry name" value="Rrp5"/>
</dbReference>
<feature type="region of interest" description="Disordered" evidence="5">
    <location>
        <begin position="1384"/>
        <end position="1467"/>
    </location>
</feature>
<feature type="domain" description="S1 motif" evidence="6">
    <location>
        <begin position="463"/>
        <end position="538"/>
    </location>
</feature>
<evidence type="ECO:0000256" key="5">
    <source>
        <dbReference type="SAM" id="MobiDB-lite"/>
    </source>
</evidence>
<keyword evidence="4" id="KW-0539">Nucleus</keyword>
<evidence type="ECO:0000256" key="1">
    <source>
        <dbReference type="ARBA" id="ARBA00004604"/>
    </source>
</evidence>
<gene>
    <name evidence="7" type="ORF">F5X68DRAFT_265006</name>
</gene>
<feature type="region of interest" description="Disordered" evidence="5">
    <location>
        <begin position="118"/>
        <end position="137"/>
    </location>
</feature>
<dbReference type="SUPFAM" id="SSF50249">
    <property type="entry name" value="Nucleic acid-binding proteins"/>
    <property type="match status" value="12"/>
</dbReference>
<dbReference type="CDD" id="cd05693">
    <property type="entry name" value="S1_Rrp5_repeat_hs1_sc1"/>
    <property type="match status" value="1"/>
</dbReference>
<dbReference type="CDD" id="cd05702">
    <property type="entry name" value="S1_Rrp5_repeat_hs11_sc8"/>
    <property type="match status" value="1"/>
</dbReference>
<feature type="domain" description="S1 motif" evidence="6">
    <location>
        <begin position="833"/>
        <end position="902"/>
    </location>
</feature>
<dbReference type="CDD" id="cd05708">
    <property type="entry name" value="S1_Rrp5_repeat_sc12"/>
    <property type="match status" value="1"/>
</dbReference>
<feature type="region of interest" description="Disordered" evidence="5">
    <location>
        <begin position="1"/>
        <end position="73"/>
    </location>
</feature>
<dbReference type="CDD" id="cd05706">
    <property type="entry name" value="S1_Rrp5_repeat_sc10"/>
    <property type="match status" value="1"/>
</dbReference>
<dbReference type="CDD" id="cd05707">
    <property type="entry name" value="S1_Rrp5_repeat_sc11"/>
    <property type="match status" value="1"/>
</dbReference>
<feature type="compositionally biased region" description="Low complexity" evidence="5">
    <location>
        <begin position="60"/>
        <end position="71"/>
    </location>
</feature>
<feature type="region of interest" description="Disordered" evidence="5">
    <location>
        <begin position="1483"/>
        <end position="1511"/>
    </location>
</feature>
<dbReference type="CDD" id="cd05697">
    <property type="entry name" value="S1_Rrp5_repeat_hs5"/>
    <property type="match status" value="1"/>
</dbReference>